<dbReference type="EMBL" id="BPPX01000037">
    <property type="protein sequence ID" value="GJC89099.1"/>
    <property type="molecule type" value="Genomic_DNA"/>
</dbReference>
<dbReference type="AlphaFoldDB" id="A0AA37GXE9"/>
<dbReference type="Gene3D" id="2.60.40.420">
    <property type="entry name" value="Cupredoxins - blue copper proteins"/>
    <property type="match status" value="2"/>
</dbReference>
<dbReference type="PANTHER" id="PTHR11709">
    <property type="entry name" value="MULTI-COPPER OXIDASE"/>
    <property type="match status" value="1"/>
</dbReference>
<proteinExistence type="inferred from homology"/>
<dbReference type="Proteomes" id="UP001055172">
    <property type="component" value="Unassembled WGS sequence"/>
</dbReference>
<gene>
    <name evidence="7" type="ORF">ColLi_11937</name>
</gene>
<dbReference type="Pfam" id="PF07731">
    <property type="entry name" value="Cu-oxidase_2"/>
    <property type="match status" value="1"/>
</dbReference>
<feature type="domain" description="Plastocyanin-like" evidence="6">
    <location>
        <begin position="202"/>
        <end position="314"/>
    </location>
</feature>
<comment type="caution">
    <text evidence="7">The sequence shown here is derived from an EMBL/GenBank/DDBJ whole genome shotgun (WGS) entry which is preliminary data.</text>
</comment>
<protein>
    <submittedName>
        <fullName evidence="7">Multicopper oxidase GIP1</fullName>
    </submittedName>
</protein>
<keyword evidence="8" id="KW-1185">Reference proteome</keyword>
<evidence type="ECO:0000256" key="2">
    <source>
        <dbReference type="ARBA" id="ARBA00022723"/>
    </source>
</evidence>
<dbReference type="InterPro" id="IPR045087">
    <property type="entry name" value="Cu-oxidase_fam"/>
</dbReference>
<organism evidence="7 8">
    <name type="scientific">Colletotrichum liriopes</name>
    <dbReference type="NCBI Taxonomy" id="708192"/>
    <lineage>
        <taxon>Eukaryota</taxon>
        <taxon>Fungi</taxon>
        <taxon>Dikarya</taxon>
        <taxon>Ascomycota</taxon>
        <taxon>Pezizomycotina</taxon>
        <taxon>Sordariomycetes</taxon>
        <taxon>Hypocreomycetidae</taxon>
        <taxon>Glomerellales</taxon>
        <taxon>Glomerellaceae</taxon>
        <taxon>Colletotrichum</taxon>
        <taxon>Colletotrichum spaethianum species complex</taxon>
    </lineage>
</organism>
<evidence type="ECO:0000256" key="3">
    <source>
        <dbReference type="ARBA" id="ARBA00023002"/>
    </source>
</evidence>
<dbReference type="InterPro" id="IPR001117">
    <property type="entry name" value="Cu-oxidase_2nd"/>
</dbReference>
<feature type="domain" description="Plastocyanin-like" evidence="5">
    <location>
        <begin position="3"/>
        <end position="82"/>
    </location>
</feature>
<dbReference type="InterPro" id="IPR008972">
    <property type="entry name" value="Cupredoxin"/>
</dbReference>
<evidence type="ECO:0000313" key="7">
    <source>
        <dbReference type="EMBL" id="GJC89099.1"/>
    </source>
</evidence>
<evidence type="ECO:0000259" key="5">
    <source>
        <dbReference type="Pfam" id="PF00394"/>
    </source>
</evidence>
<keyword evidence="3" id="KW-0560">Oxidoreductase</keyword>
<dbReference type="Pfam" id="PF00394">
    <property type="entry name" value="Cu-oxidase"/>
    <property type="match status" value="1"/>
</dbReference>
<evidence type="ECO:0000259" key="6">
    <source>
        <dbReference type="Pfam" id="PF07731"/>
    </source>
</evidence>
<dbReference type="GO" id="GO:0005507">
    <property type="term" value="F:copper ion binding"/>
    <property type="evidence" value="ECO:0007669"/>
    <property type="project" value="InterPro"/>
</dbReference>
<dbReference type="GO" id="GO:0016491">
    <property type="term" value="F:oxidoreductase activity"/>
    <property type="evidence" value="ECO:0007669"/>
    <property type="project" value="UniProtKB-KW"/>
</dbReference>
<keyword evidence="4" id="KW-0186">Copper</keyword>
<dbReference type="PANTHER" id="PTHR11709:SF394">
    <property type="entry name" value="FI03373P-RELATED"/>
    <property type="match status" value="1"/>
</dbReference>
<reference evidence="7 8" key="1">
    <citation type="submission" date="2021-07" db="EMBL/GenBank/DDBJ databases">
        <title>Genome data of Colletotrichum spaethianum.</title>
        <authorList>
            <person name="Utami Y.D."/>
            <person name="Hiruma K."/>
        </authorList>
    </citation>
    <scope>NUCLEOTIDE SEQUENCE [LARGE SCALE GENOMIC DNA]</scope>
    <source>
        <strain evidence="7 8">MAFF 242679</strain>
    </source>
</reference>
<evidence type="ECO:0000313" key="8">
    <source>
        <dbReference type="Proteomes" id="UP001055172"/>
    </source>
</evidence>
<sequence length="344" mass="37538">MMNLINIGFEHSVLVSVDSHKMTVVANNGGFVNPEEADVVYVPSAGRVTVLMKLDAEPGDYAMRISSTSQMQNLQSYSILRYPASRRPIYGEPMKVPQPASPENVCVLPDGSVTDGCKTIEGQFLTPYPASPPPMAGKPRSSAADYTFHLAAGFQASLTEPHVPEYFLNEKPWQLFRSALKPLLFQEANESRSENSLGKPVIEGIPLGSIVDLIIENQLNDTVPLYKHAEAAWLLGAQAHERFSYRSVEDAIAADGDVSKSLNLRDAALVTVHDLPPLGWSVLRFKVTAKAATMIHAVKLRYFALGMSAPIMEGTMADDPAKFPESAVNRPHVDFEPKNDGVFG</sequence>
<evidence type="ECO:0000256" key="4">
    <source>
        <dbReference type="ARBA" id="ARBA00023008"/>
    </source>
</evidence>
<comment type="similarity">
    <text evidence="1">Belongs to the multicopper oxidase family.</text>
</comment>
<name>A0AA37GXE9_9PEZI</name>
<dbReference type="SUPFAM" id="SSF49503">
    <property type="entry name" value="Cupredoxins"/>
    <property type="match status" value="2"/>
</dbReference>
<accession>A0AA37GXE9</accession>
<dbReference type="InterPro" id="IPR011706">
    <property type="entry name" value="Cu-oxidase_C"/>
</dbReference>
<keyword evidence="2" id="KW-0479">Metal-binding</keyword>
<evidence type="ECO:0000256" key="1">
    <source>
        <dbReference type="ARBA" id="ARBA00010609"/>
    </source>
</evidence>